<feature type="compositionally biased region" description="Polar residues" evidence="1">
    <location>
        <begin position="65"/>
        <end position="83"/>
    </location>
</feature>
<feature type="region of interest" description="Disordered" evidence="1">
    <location>
        <begin position="51"/>
        <end position="256"/>
    </location>
</feature>
<feature type="compositionally biased region" description="Basic and acidic residues" evidence="1">
    <location>
        <begin position="220"/>
        <end position="245"/>
    </location>
</feature>
<gene>
    <name evidence="3" type="primary">LOC107420935</name>
</gene>
<dbReference type="GeneID" id="107420935"/>
<organism evidence="2 3">
    <name type="scientific">Ziziphus jujuba</name>
    <name type="common">Chinese jujube</name>
    <name type="synonym">Ziziphus sativa</name>
    <dbReference type="NCBI Taxonomy" id="326968"/>
    <lineage>
        <taxon>Eukaryota</taxon>
        <taxon>Viridiplantae</taxon>
        <taxon>Streptophyta</taxon>
        <taxon>Embryophyta</taxon>
        <taxon>Tracheophyta</taxon>
        <taxon>Spermatophyta</taxon>
        <taxon>Magnoliopsida</taxon>
        <taxon>eudicotyledons</taxon>
        <taxon>Gunneridae</taxon>
        <taxon>Pentapetalae</taxon>
        <taxon>rosids</taxon>
        <taxon>fabids</taxon>
        <taxon>Rosales</taxon>
        <taxon>Rhamnaceae</taxon>
        <taxon>Paliureae</taxon>
        <taxon>Ziziphus</taxon>
    </lineage>
</organism>
<evidence type="ECO:0000313" key="3">
    <source>
        <dbReference type="RefSeq" id="XP_015885514.3"/>
    </source>
</evidence>
<dbReference type="GO" id="GO:0000380">
    <property type="term" value="P:alternative mRNA splicing, via spliceosome"/>
    <property type="evidence" value="ECO:0007669"/>
    <property type="project" value="InterPro"/>
</dbReference>
<dbReference type="Proteomes" id="UP001652623">
    <property type="component" value="Chromosome 1"/>
</dbReference>
<dbReference type="PANTHER" id="PTHR31968:SF4">
    <property type="entry name" value="SERINE_ARGININE-RELATED PROTEIN 53"/>
    <property type="match status" value="1"/>
</dbReference>
<feature type="compositionally biased region" description="Basic and acidic residues" evidence="1">
    <location>
        <begin position="293"/>
        <end position="302"/>
    </location>
</feature>
<dbReference type="AlphaFoldDB" id="A0A6P4ABH0"/>
<reference evidence="2" key="1">
    <citation type="submission" date="2025-05" db="UniProtKB">
        <authorList>
            <consortium name="RefSeq"/>
        </authorList>
    </citation>
    <scope>NUCLEOTIDE SEQUENCE [LARGE SCALE GENOMIC DNA]</scope>
</reference>
<proteinExistence type="predicted"/>
<feature type="compositionally biased region" description="Basic and acidic residues" evidence="1">
    <location>
        <begin position="134"/>
        <end position="164"/>
    </location>
</feature>
<reference evidence="3" key="2">
    <citation type="submission" date="2025-08" db="UniProtKB">
        <authorList>
            <consortium name="RefSeq"/>
        </authorList>
    </citation>
    <scope>IDENTIFICATION</scope>
    <source>
        <tissue evidence="3">Seedling</tissue>
    </source>
</reference>
<sequence length="423" mass="48349">MEEEKAAAYYDELTRKGEGAARFKQGLGYSSTTSSNTENAPPVRGSALLSSSSSFLSSFVKASSPTKASEFQKQAELQSIQDKLNSKKMKMKKATTSPKREGVEEEEEEDEARNRLRVSRRDERHSSRRRSRSRDRERERRRSRSRESYRDRRRDRDRDGDRDRERRRRRRSRSRSDSDEDRRRRGRGRSSWSRSSSPRRDRRHERRNNRSSSSPPPPPPRERRSEKDKDRGDDGLRGRMSKTERNGGGVDYSRLIDGYDKMSPAERIKAKMKLQLAETAEKDETKGVGSGWERFDFNKDAPLDDDDEIEAAEDDGSLVKHIGQTFRFSAVKAKREEQIETAHDLAMFGAPVSVPPVTTCKEVVAEAKAEAEAEAETEAEANAKIKDSSEIDLATSLLSEKVLAKQQGSWRDRARGPPSKRFG</sequence>
<feature type="compositionally biased region" description="Basic and acidic residues" evidence="1">
    <location>
        <begin position="174"/>
        <end position="183"/>
    </location>
</feature>
<dbReference type="FunCoup" id="A0A6P4ABH0">
    <property type="interactions" value="752"/>
</dbReference>
<feature type="compositionally biased region" description="Basic residues" evidence="1">
    <location>
        <begin position="200"/>
        <end position="209"/>
    </location>
</feature>
<feature type="region of interest" description="Disordered" evidence="1">
    <location>
        <begin position="278"/>
        <end position="304"/>
    </location>
</feature>
<dbReference type="KEGG" id="zju:107420935"/>
<evidence type="ECO:0000313" key="2">
    <source>
        <dbReference type="Proteomes" id="UP001652623"/>
    </source>
</evidence>
<dbReference type="InterPro" id="IPR034604">
    <property type="entry name" value="SRRP53"/>
</dbReference>
<accession>A0A6P4ABH0</accession>
<dbReference type="GO" id="GO:0005737">
    <property type="term" value="C:cytoplasm"/>
    <property type="evidence" value="ECO:0007669"/>
    <property type="project" value="TreeGrafter"/>
</dbReference>
<dbReference type="RefSeq" id="XP_015885514.3">
    <property type="nucleotide sequence ID" value="XM_016030028.4"/>
</dbReference>
<name>A0A6P4ABH0_ZIZJJ</name>
<protein>
    <submittedName>
        <fullName evidence="3">Uncharacterized protein LOC107420935</fullName>
    </submittedName>
</protein>
<dbReference type="GO" id="GO:0005634">
    <property type="term" value="C:nucleus"/>
    <property type="evidence" value="ECO:0007669"/>
    <property type="project" value="TreeGrafter"/>
</dbReference>
<evidence type="ECO:0000256" key="1">
    <source>
        <dbReference type="SAM" id="MobiDB-lite"/>
    </source>
</evidence>
<feature type="compositionally biased region" description="Low complexity" evidence="1">
    <location>
        <begin position="51"/>
        <end position="64"/>
    </location>
</feature>
<dbReference type="InParanoid" id="A0A6P4ABH0"/>
<dbReference type="PANTHER" id="PTHR31968">
    <property type="entry name" value="SERINE/ARGININE-RELATED PROTEIN 53"/>
    <property type="match status" value="1"/>
</dbReference>
<keyword evidence="2" id="KW-1185">Reference proteome</keyword>